<dbReference type="PANTHER" id="PTHR11533:SF174">
    <property type="entry name" value="PUROMYCIN-SENSITIVE AMINOPEPTIDASE-RELATED"/>
    <property type="match status" value="1"/>
</dbReference>
<evidence type="ECO:0000256" key="9">
    <source>
        <dbReference type="ARBA" id="ARBA00022729"/>
    </source>
</evidence>
<evidence type="ECO:0000256" key="1">
    <source>
        <dbReference type="ARBA" id="ARBA00000098"/>
    </source>
</evidence>
<dbReference type="InterPro" id="IPR027268">
    <property type="entry name" value="Peptidase_M4/M1_CTD_sf"/>
</dbReference>
<dbReference type="OrthoDB" id="100605at2"/>
<dbReference type="InterPro" id="IPR001930">
    <property type="entry name" value="Peptidase_M1"/>
</dbReference>
<keyword evidence="6" id="KW-0031">Aminopeptidase</keyword>
<evidence type="ECO:0000256" key="13">
    <source>
        <dbReference type="SAM" id="SignalP"/>
    </source>
</evidence>
<dbReference type="GO" id="GO:0016020">
    <property type="term" value="C:membrane"/>
    <property type="evidence" value="ECO:0007669"/>
    <property type="project" value="TreeGrafter"/>
</dbReference>
<keyword evidence="8" id="KW-0479">Metal-binding</keyword>
<keyword evidence="18" id="KW-1185">Reference proteome</keyword>
<feature type="domain" description="Peptidase M1 membrane alanine aminopeptidase" evidence="14">
    <location>
        <begin position="317"/>
        <end position="463"/>
    </location>
</feature>
<gene>
    <name evidence="17" type="ORF">CLV94_1603</name>
</gene>
<dbReference type="AlphaFoldDB" id="A0A495MKQ1"/>
<dbReference type="GO" id="GO:0016285">
    <property type="term" value="F:alanyl aminopeptidase activity"/>
    <property type="evidence" value="ECO:0007669"/>
    <property type="project" value="UniProtKB-EC"/>
</dbReference>
<evidence type="ECO:0000259" key="15">
    <source>
        <dbReference type="Pfam" id="PF17900"/>
    </source>
</evidence>
<feature type="domain" description="Secretion system C-terminal sorting" evidence="16">
    <location>
        <begin position="570"/>
        <end position="637"/>
    </location>
</feature>
<keyword evidence="10" id="KW-0378">Hydrolase</keyword>
<comment type="similarity">
    <text evidence="3">Belongs to the peptidase M1 family.</text>
</comment>
<dbReference type="EC" id="3.4.11.2" evidence="4"/>
<keyword evidence="11" id="KW-0862">Zinc</keyword>
<feature type="chain" id="PRO_5019834803" description="Aminopeptidase N" evidence="13">
    <location>
        <begin position="19"/>
        <end position="639"/>
    </location>
</feature>
<protein>
    <recommendedName>
        <fullName evidence="5">Aminopeptidase N</fullName>
        <ecNumber evidence="4">3.4.11.2</ecNumber>
    </recommendedName>
</protein>
<evidence type="ECO:0000256" key="7">
    <source>
        <dbReference type="ARBA" id="ARBA00022670"/>
    </source>
</evidence>
<evidence type="ECO:0000256" key="3">
    <source>
        <dbReference type="ARBA" id="ARBA00010136"/>
    </source>
</evidence>
<dbReference type="GO" id="GO:0042277">
    <property type="term" value="F:peptide binding"/>
    <property type="evidence" value="ECO:0007669"/>
    <property type="project" value="TreeGrafter"/>
</dbReference>
<dbReference type="GO" id="GO:0006508">
    <property type="term" value="P:proteolysis"/>
    <property type="evidence" value="ECO:0007669"/>
    <property type="project" value="UniProtKB-KW"/>
</dbReference>
<reference evidence="17 18" key="1">
    <citation type="submission" date="2018-10" db="EMBL/GenBank/DDBJ databases">
        <title>Genomic Encyclopedia of Archaeal and Bacterial Type Strains, Phase II (KMG-II): from individual species to whole genera.</title>
        <authorList>
            <person name="Goeker M."/>
        </authorList>
    </citation>
    <scope>NUCLEOTIDE SEQUENCE [LARGE SCALE GENOMIC DNA]</scope>
    <source>
        <strain evidence="17 18">DSM 29537</strain>
    </source>
</reference>
<dbReference type="GO" id="GO:0070006">
    <property type="term" value="F:metalloaminopeptidase activity"/>
    <property type="evidence" value="ECO:0007669"/>
    <property type="project" value="TreeGrafter"/>
</dbReference>
<proteinExistence type="inferred from homology"/>
<name>A0A495MKQ1_9FLAO</name>
<dbReference type="InterPro" id="IPR026444">
    <property type="entry name" value="Secre_tail"/>
</dbReference>
<dbReference type="PANTHER" id="PTHR11533">
    <property type="entry name" value="PROTEASE M1 ZINC METALLOPROTEASE"/>
    <property type="match status" value="1"/>
</dbReference>
<dbReference type="GO" id="GO:0008270">
    <property type="term" value="F:zinc ion binding"/>
    <property type="evidence" value="ECO:0007669"/>
    <property type="project" value="InterPro"/>
</dbReference>
<evidence type="ECO:0000313" key="17">
    <source>
        <dbReference type="EMBL" id="RKS26541.1"/>
    </source>
</evidence>
<dbReference type="GO" id="GO:0005737">
    <property type="term" value="C:cytoplasm"/>
    <property type="evidence" value="ECO:0007669"/>
    <property type="project" value="TreeGrafter"/>
</dbReference>
<keyword evidence="7" id="KW-0645">Protease</keyword>
<dbReference type="Gene3D" id="2.60.40.1730">
    <property type="entry name" value="tricorn interacting facor f3 domain"/>
    <property type="match status" value="1"/>
</dbReference>
<evidence type="ECO:0000256" key="2">
    <source>
        <dbReference type="ARBA" id="ARBA00001947"/>
    </source>
</evidence>
<dbReference type="SUPFAM" id="SSF55486">
    <property type="entry name" value="Metalloproteases ('zincins'), catalytic domain"/>
    <property type="match status" value="1"/>
</dbReference>
<dbReference type="InterPro" id="IPR050344">
    <property type="entry name" value="Peptidase_M1_aminopeptidases"/>
</dbReference>
<dbReference type="InterPro" id="IPR045357">
    <property type="entry name" value="Aminopeptidase_N-like_N"/>
</dbReference>
<dbReference type="RefSeq" id="WP_121375854.1">
    <property type="nucleotide sequence ID" value="NZ_RBLC01000001.1"/>
</dbReference>
<evidence type="ECO:0000256" key="8">
    <source>
        <dbReference type="ARBA" id="ARBA00022723"/>
    </source>
</evidence>
<keyword evidence="9 13" id="KW-0732">Signal</keyword>
<evidence type="ECO:0000256" key="4">
    <source>
        <dbReference type="ARBA" id="ARBA00012564"/>
    </source>
</evidence>
<dbReference type="Proteomes" id="UP000277579">
    <property type="component" value="Unassembled WGS sequence"/>
</dbReference>
<evidence type="ECO:0000256" key="10">
    <source>
        <dbReference type="ARBA" id="ARBA00022801"/>
    </source>
</evidence>
<feature type="domain" description="Aminopeptidase N-like N-terminal" evidence="15">
    <location>
        <begin position="55"/>
        <end position="227"/>
    </location>
</feature>
<keyword evidence="12" id="KW-0482">Metalloprotease</keyword>
<accession>A0A495MKQ1</accession>
<dbReference type="SUPFAM" id="SSF63737">
    <property type="entry name" value="Leukotriene A4 hydrolase N-terminal domain"/>
    <property type="match status" value="1"/>
</dbReference>
<dbReference type="GO" id="GO:0043171">
    <property type="term" value="P:peptide catabolic process"/>
    <property type="evidence" value="ECO:0007669"/>
    <property type="project" value="TreeGrafter"/>
</dbReference>
<evidence type="ECO:0000313" key="18">
    <source>
        <dbReference type="Proteomes" id="UP000277579"/>
    </source>
</evidence>
<comment type="cofactor">
    <cofactor evidence="2">
        <name>Zn(2+)</name>
        <dbReference type="ChEBI" id="CHEBI:29105"/>
    </cofactor>
</comment>
<dbReference type="CDD" id="cd09603">
    <property type="entry name" value="M1_APN_like"/>
    <property type="match status" value="1"/>
</dbReference>
<evidence type="ECO:0000256" key="6">
    <source>
        <dbReference type="ARBA" id="ARBA00022438"/>
    </source>
</evidence>
<comment type="caution">
    <text evidence="17">The sequence shown here is derived from an EMBL/GenBank/DDBJ whole genome shotgun (WGS) entry which is preliminary data.</text>
</comment>
<sequence length="639" mass="70150">MKKIYLLFALFLSAFGFAQNTSSPNSHIAEAERKAAAKKINFRTNPNTENYDVTYHRLKFEVYPDAYYVIGDVTTYFRAKQNMSTVTFDLSDELVVSSVKQRNVPLTFTQSGTNELVINLPAVQNTNVLDSLTIVYEGAPPADSDGFNTYTHAGNPGLYTLSEPFGARDWWPCKQDLNDKVESLDVYIKSATQYTSVSNGLQVSAVNNGDGSKTTHFHHSYPIPAYLIAIAVTNYTIFTQQAGTAPHTFPIVNYIYPEGQTATQNDLAVTVPIMNLFEQLFETYPFANEKYGHAQCALGGGMEHTTVSFMGGFDRGLIAHELGHQWFGDKITCGSWKDIWLNEGFATYLSGLVIQNMDGAGAFRSWKSGLVNNITSAPGGAVYLTDDEAEDGDRIFSSRLSYDKGGMVVHMLRFKLGDAAFFQGVKNYLADPNLAYGYATTNDLKAHLAAASGMNLDEFFNDWVYGQGYPTYTITARNFSPGVARFVVNQTQSHPSVSFFEMPVPVRVTGAGGQSLDLVLDNTANNQTIDKLVPFAITGVSFNPNVDIIARNSTMTLGNGEFALAEGVKLYPNPTSHTLQLQLPDNVVLEKAIFYNALGQVVKEGASEMSWDVSSLPTGVNFIKIVTDAGTKQMKFIKA</sequence>
<feature type="signal peptide" evidence="13">
    <location>
        <begin position="1"/>
        <end position="18"/>
    </location>
</feature>
<dbReference type="Pfam" id="PF01433">
    <property type="entry name" value="Peptidase_M1"/>
    <property type="match status" value="1"/>
</dbReference>
<comment type="catalytic activity">
    <reaction evidence="1">
        <text>Release of an N-terminal amino acid, Xaa-|-Yaa- from a peptide, amide or arylamide. Xaa is preferably Ala, but may be most amino acids including Pro (slow action). When a terminal hydrophobic residue is followed by a prolyl residue, the two may be released as an intact Xaa-Pro dipeptide.</text>
        <dbReference type="EC" id="3.4.11.2"/>
    </reaction>
</comment>
<dbReference type="Pfam" id="PF17900">
    <property type="entry name" value="Peptidase_M1_N"/>
    <property type="match status" value="1"/>
</dbReference>
<evidence type="ECO:0000256" key="12">
    <source>
        <dbReference type="ARBA" id="ARBA00023049"/>
    </source>
</evidence>
<dbReference type="NCBIfam" id="TIGR04183">
    <property type="entry name" value="Por_Secre_tail"/>
    <property type="match status" value="1"/>
</dbReference>
<dbReference type="InterPro" id="IPR042097">
    <property type="entry name" value="Aminopeptidase_N-like_N_sf"/>
</dbReference>
<evidence type="ECO:0000259" key="16">
    <source>
        <dbReference type="Pfam" id="PF18962"/>
    </source>
</evidence>
<dbReference type="EMBL" id="RBLC01000001">
    <property type="protein sequence ID" value="RKS26541.1"/>
    <property type="molecule type" value="Genomic_DNA"/>
</dbReference>
<dbReference type="Pfam" id="PF18962">
    <property type="entry name" value="Por_Secre_tail"/>
    <property type="match status" value="1"/>
</dbReference>
<organism evidence="17 18">
    <name type="scientific">Flavobacterium endophyticum</name>
    <dbReference type="NCBI Taxonomy" id="1540163"/>
    <lineage>
        <taxon>Bacteria</taxon>
        <taxon>Pseudomonadati</taxon>
        <taxon>Bacteroidota</taxon>
        <taxon>Flavobacteriia</taxon>
        <taxon>Flavobacteriales</taxon>
        <taxon>Flavobacteriaceae</taxon>
        <taxon>Flavobacterium</taxon>
    </lineage>
</organism>
<dbReference type="GO" id="GO:0005615">
    <property type="term" value="C:extracellular space"/>
    <property type="evidence" value="ECO:0007669"/>
    <property type="project" value="TreeGrafter"/>
</dbReference>
<evidence type="ECO:0000256" key="5">
    <source>
        <dbReference type="ARBA" id="ARBA00015611"/>
    </source>
</evidence>
<evidence type="ECO:0000259" key="14">
    <source>
        <dbReference type="Pfam" id="PF01433"/>
    </source>
</evidence>
<dbReference type="PRINTS" id="PR00756">
    <property type="entry name" value="ALADIPTASE"/>
</dbReference>
<evidence type="ECO:0000256" key="11">
    <source>
        <dbReference type="ARBA" id="ARBA00022833"/>
    </source>
</evidence>
<dbReference type="InterPro" id="IPR014782">
    <property type="entry name" value="Peptidase_M1_dom"/>
</dbReference>
<dbReference type="Gene3D" id="1.10.390.10">
    <property type="entry name" value="Neutral Protease Domain 2"/>
    <property type="match status" value="1"/>
</dbReference>